<feature type="compositionally biased region" description="Basic and acidic residues" evidence="11">
    <location>
        <begin position="147"/>
        <end position="157"/>
    </location>
</feature>
<keyword evidence="6" id="KW-0653">Protein transport</keyword>
<evidence type="ECO:0000256" key="9">
    <source>
        <dbReference type="ARBA" id="ARBA00072088"/>
    </source>
</evidence>
<keyword evidence="2" id="KW-0813">Transport</keyword>
<evidence type="ECO:0000256" key="2">
    <source>
        <dbReference type="ARBA" id="ARBA00022448"/>
    </source>
</evidence>
<dbReference type="Proteomes" id="UP001161017">
    <property type="component" value="Unassembled WGS sequence"/>
</dbReference>
<dbReference type="Gene3D" id="1.10.472.80">
    <property type="entry name" value="Ypt/Rab-GAP domain of gyp1p, domain 3"/>
    <property type="match status" value="1"/>
</dbReference>
<evidence type="ECO:0000256" key="10">
    <source>
        <dbReference type="SAM" id="Coils"/>
    </source>
</evidence>
<dbReference type="Pfam" id="PF23436">
    <property type="entry name" value="RabGap-TBC_2"/>
    <property type="match status" value="1"/>
</dbReference>
<feature type="region of interest" description="Disordered" evidence="11">
    <location>
        <begin position="315"/>
        <end position="337"/>
    </location>
</feature>
<organism evidence="13 14">
    <name type="scientific">Ramalina farinacea</name>
    <dbReference type="NCBI Taxonomy" id="258253"/>
    <lineage>
        <taxon>Eukaryota</taxon>
        <taxon>Fungi</taxon>
        <taxon>Dikarya</taxon>
        <taxon>Ascomycota</taxon>
        <taxon>Pezizomycotina</taxon>
        <taxon>Lecanoromycetes</taxon>
        <taxon>OSLEUM clade</taxon>
        <taxon>Lecanoromycetidae</taxon>
        <taxon>Lecanorales</taxon>
        <taxon>Lecanorineae</taxon>
        <taxon>Ramalinaceae</taxon>
        <taxon>Ramalina</taxon>
    </lineage>
</organism>
<accession>A0AA43QWT4</accession>
<dbReference type="Gene3D" id="1.10.10.750">
    <property type="entry name" value="Ypt/Rab-GAP domain of gyp1p, domain 1"/>
    <property type="match status" value="1"/>
</dbReference>
<dbReference type="InterPro" id="IPR050302">
    <property type="entry name" value="Rab_GAP_TBC_domain"/>
</dbReference>
<keyword evidence="7 10" id="KW-0175">Coiled coil</keyword>
<dbReference type="PANTHER" id="PTHR47219">
    <property type="entry name" value="RAB GTPASE-ACTIVATING PROTEIN 1-LIKE"/>
    <property type="match status" value="1"/>
</dbReference>
<comment type="subcellular location">
    <subcellularLocation>
        <location evidence="1">Cytoplasm</location>
    </subcellularLocation>
</comment>
<feature type="compositionally biased region" description="Polar residues" evidence="11">
    <location>
        <begin position="229"/>
        <end position="240"/>
    </location>
</feature>
<dbReference type="GO" id="GO:0015031">
    <property type="term" value="P:protein transport"/>
    <property type="evidence" value="ECO:0007669"/>
    <property type="project" value="UniProtKB-KW"/>
</dbReference>
<dbReference type="AlphaFoldDB" id="A0AA43QWT4"/>
<protein>
    <recommendedName>
        <fullName evidence="9">GTPase-activating protein GYP5</fullName>
    </recommendedName>
</protein>
<dbReference type="EMBL" id="JAPUFD010000021">
    <property type="protein sequence ID" value="MDI1492776.1"/>
    <property type="molecule type" value="Genomic_DNA"/>
</dbReference>
<reference evidence="13" key="1">
    <citation type="journal article" date="2023" name="Genome Biol. Evol.">
        <title>First Whole Genome Sequence and Flow Cytometry Genome Size Data for the Lichen-Forming Fungus Ramalina farinacea (Ascomycota).</title>
        <authorList>
            <person name="Llewellyn T."/>
            <person name="Mian S."/>
            <person name="Hill R."/>
            <person name="Leitch I.J."/>
            <person name="Gaya E."/>
        </authorList>
    </citation>
    <scope>NUCLEOTIDE SEQUENCE</scope>
    <source>
        <strain evidence="13">LIQ254RAFAR</strain>
    </source>
</reference>
<dbReference type="InterPro" id="IPR035969">
    <property type="entry name" value="Rab-GAP_TBC_sf"/>
</dbReference>
<evidence type="ECO:0000256" key="8">
    <source>
        <dbReference type="ARBA" id="ARBA00061661"/>
    </source>
</evidence>
<feature type="compositionally biased region" description="Low complexity" evidence="11">
    <location>
        <begin position="48"/>
        <end position="59"/>
    </location>
</feature>
<evidence type="ECO:0000256" key="6">
    <source>
        <dbReference type="ARBA" id="ARBA00022927"/>
    </source>
</evidence>
<dbReference type="GO" id="GO:0005096">
    <property type="term" value="F:GTPase activator activity"/>
    <property type="evidence" value="ECO:0007669"/>
    <property type="project" value="UniProtKB-KW"/>
</dbReference>
<comment type="similarity">
    <text evidence="8">Belongs to the GYP5 family.</text>
</comment>
<dbReference type="Gene3D" id="1.10.8.270">
    <property type="entry name" value="putative rabgap domain of human tbc1 domain family member 14 like domains"/>
    <property type="match status" value="1"/>
</dbReference>
<dbReference type="SUPFAM" id="SSF47923">
    <property type="entry name" value="Ypt/Rab-GAP domain of gyp1p"/>
    <property type="match status" value="2"/>
</dbReference>
<dbReference type="GO" id="GO:0005737">
    <property type="term" value="C:cytoplasm"/>
    <property type="evidence" value="ECO:0007669"/>
    <property type="project" value="UniProtKB-SubCell"/>
</dbReference>
<gene>
    <name evidence="13" type="ORF">OHK93_004558</name>
</gene>
<proteinExistence type="inferred from homology"/>
<feature type="compositionally biased region" description="Polar residues" evidence="11">
    <location>
        <begin position="186"/>
        <end position="209"/>
    </location>
</feature>
<evidence type="ECO:0000256" key="5">
    <source>
        <dbReference type="ARBA" id="ARBA00022892"/>
    </source>
</evidence>
<dbReference type="SMART" id="SM00164">
    <property type="entry name" value="TBC"/>
    <property type="match status" value="1"/>
</dbReference>
<evidence type="ECO:0000256" key="11">
    <source>
        <dbReference type="SAM" id="MobiDB-lite"/>
    </source>
</evidence>
<evidence type="ECO:0000256" key="3">
    <source>
        <dbReference type="ARBA" id="ARBA00022468"/>
    </source>
</evidence>
<feature type="region of interest" description="Disordered" evidence="11">
    <location>
        <begin position="467"/>
        <end position="502"/>
    </location>
</feature>
<feature type="compositionally biased region" description="Low complexity" evidence="11">
    <location>
        <begin position="68"/>
        <end position="79"/>
    </location>
</feature>
<evidence type="ECO:0000256" key="7">
    <source>
        <dbReference type="ARBA" id="ARBA00023054"/>
    </source>
</evidence>
<keyword evidence="4" id="KW-0963">Cytoplasm</keyword>
<feature type="region of interest" description="Disordered" evidence="11">
    <location>
        <begin position="32"/>
        <end position="266"/>
    </location>
</feature>
<dbReference type="FunFam" id="1.10.472.80:FF:000044">
    <property type="entry name" value="GTPase-activating protein GYP5"/>
    <property type="match status" value="1"/>
</dbReference>
<keyword evidence="5" id="KW-0931">ER-Golgi transport</keyword>
<feature type="compositionally biased region" description="Low complexity" evidence="11">
    <location>
        <begin position="328"/>
        <end position="337"/>
    </location>
</feature>
<evidence type="ECO:0000256" key="1">
    <source>
        <dbReference type="ARBA" id="ARBA00004496"/>
    </source>
</evidence>
<evidence type="ECO:0000313" key="14">
    <source>
        <dbReference type="Proteomes" id="UP001161017"/>
    </source>
</evidence>
<dbReference type="PROSITE" id="PS50086">
    <property type="entry name" value="TBC_RABGAP"/>
    <property type="match status" value="1"/>
</dbReference>
<feature type="domain" description="Rab-GAP TBC" evidence="12">
    <location>
        <begin position="405"/>
        <end position="676"/>
    </location>
</feature>
<comment type="caution">
    <text evidence="13">The sequence shown here is derived from an EMBL/GenBank/DDBJ whole genome shotgun (WGS) entry which is preliminary data.</text>
</comment>
<evidence type="ECO:0000256" key="4">
    <source>
        <dbReference type="ARBA" id="ARBA00022490"/>
    </source>
</evidence>
<name>A0AA43QWT4_9LECA</name>
<sequence length="922" mass="99838">MTDIDRSLSSANSEGVNSLLHSDGRLLSASDVCQDTFEDAPDTTERPQSQLSQKSNSSLPRSLLEGGPSSATSTPRTSTIESKANGNTDQEPHISPSEETADGESNLPPPKSPLLTAHSASGSATENVNVGGDGAGNEETAVGVTPEKADISRDPPPKVRGLSGNLPSMPWGAKAAVKPPELKPSPASTSKRTGTGFSWFTRKPSTTIDANPPAPTPIKSPRLSERRNTMTSINSLSSNPELMLSKLDEANDSDSSNSAKQQRSSLRDRFKMLRMREEAGIQSLDGQEVTTPGGSGGALAGLIGRSASVGLGIGSPTSVADEKEGGLAAASPVSSPIAASPGAIPPAPDSKMAPGTAAGMAAGPSAMTDPSAPVDWDLWQAVVYEGPAAVARTSAEELGRAIATGIPSAIRGVVWQVLAQSKNEELEGVYRELVVRGTDKDRDLTAGLQGHVPSQSLANGNLMEKPSLKSSASSIHSDHSTPATLTNGVASPPPSSKDDTESAIKLQASVIAERKKKAQEDKLAVQKLEKVIRRDLGARTSYSKYAVAAGLQEGLFGVCKAYALFDEGVGYAQGMNFLVMPLLFNMPEEEAFCLLVRLMNQYHLREMFIQDMPGLHLHLYQFERLLEDLEPALFCHLHRKSVPPQLYATQWFLTLFAYRLPLQLVLRIYDLILSEGLEGAILKFGIVLLQKNAETLLGMNDMASLTNFLKDRLFDAYIDQAPSNNSLLESGFFGSSGGADKEIYRADILVQDACTIKITPEMLKAYASEWEEKQRVEKDREAELETLRTSNATLSAKVRSLEERTEKSDTEHVQMASELVRTKVENQELHDNVESLKVQADEMKVMVDKQTEEVETRLKGEMERIMQRNLEVQNENRGLEEQMAEMEKVLVETKMQFAEVLYAYSGYDVGWRANPCANLDEF</sequence>
<feature type="compositionally biased region" description="Polar residues" evidence="11">
    <location>
        <begin position="80"/>
        <end position="89"/>
    </location>
</feature>
<dbReference type="GO" id="GO:0016192">
    <property type="term" value="P:vesicle-mediated transport"/>
    <property type="evidence" value="ECO:0007669"/>
    <property type="project" value="UniProtKB-KW"/>
</dbReference>
<evidence type="ECO:0000259" key="12">
    <source>
        <dbReference type="PROSITE" id="PS50086"/>
    </source>
</evidence>
<dbReference type="InterPro" id="IPR000195">
    <property type="entry name" value="Rab-GAP-TBC_dom"/>
</dbReference>
<keyword evidence="14" id="KW-1185">Reference proteome</keyword>
<evidence type="ECO:0000313" key="13">
    <source>
        <dbReference type="EMBL" id="MDI1492776.1"/>
    </source>
</evidence>
<keyword evidence="3" id="KW-0343">GTPase activation</keyword>
<dbReference type="PANTHER" id="PTHR47219:SF9">
    <property type="entry name" value="GTPASE ACTIVATING PROTEIN AND CENTROSOME-ASSOCIATED, ISOFORM B"/>
    <property type="match status" value="1"/>
</dbReference>
<feature type="coiled-coil region" evidence="10">
    <location>
        <begin position="784"/>
        <end position="896"/>
    </location>
</feature>
<feature type="compositionally biased region" description="Polar residues" evidence="11">
    <location>
        <begin position="118"/>
        <end position="128"/>
    </location>
</feature>